<dbReference type="CDD" id="cd14820">
    <property type="entry name" value="TRAX"/>
    <property type="match status" value="1"/>
</dbReference>
<reference evidence="1 2" key="1">
    <citation type="journal article" date="2016" name="Sci. Rep.">
        <title>Metabolic traits of an uncultured archaeal lineage -MSBL1- from brine pools of the Red Sea.</title>
        <authorList>
            <person name="Mwirichia R."/>
            <person name="Alam I."/>
            <person name="Rashid M."/>
            <person name="Vinu M."/>
            <person name="Ba-Alawi W."/>
            <person name="Anthony Kamau A."/>
            <person name="Kamanda Ngugi D."/>
            <person name="Goker M."/>
            <person name="Klenk H.P."/>
            <person name="Bajic V."/>
            <person name="Stingl U."/>
        </authorList>
    </citation>
    <scope>NUCLEOTIDE SEQUENCE [LARGE SCALE GENOMIC DNA]</scope>
    <source>
        <strain evidence="1">SCGC-AAA261F19</strain>
    </source>
</reference>
<dbReference type="SUPFAM" id="SSF74784">
    <property type="entry name" value="Translin"/>
    <property type="match status" value="1"/>
</dbReference>
<name>A0A133VBI5_9EURY</name>
<dbReference type="EMBL" id="LHXZ01000004">
    <property type="protein sequence ID" value="KXB03754.1"/>
    <property type="molecule type" value="Genomic_DNA"/>
</dbReference>
<protein>
    <recommendedName>
        <fullName evidence="3">Haloacid dehalogenase</fullName>
    </recommendedName>
</protein>
<accession>A0A133VBI5</accession>
<organism evidence="1 2">
    <name type="scientific">candidate division MSBL1 archaeon SCGC-AAA261F19</name>
    <dbReference type="NCBI Taxonomy" id="1698275"/>
    <lineage>
        <taxon>Archaea</taxon>
        <taxon>Methanobacteriati</taxon>
        <taxon>Methanobacteriota</taxon>
        <taxon>candidate division MSBL1</taxon>
    </lineage>
</organism>
<sequence length="208" mass="24141">MQRKIIEEIRSYLDSQEEAREKILDISHRAIRNSSRAMTVLHRGEGKKVNDILKNIGEDIKALNEIIKSEPQFLDYGALLAAHREYAEVVITRMIINGKELPEPEEIGVLKKAYIQALAESLGELRRRILNLLREDRIGDASEIYERMEETFDSLIEFDYPDSILPGFRHRRDVARRTLEKTRGELTSAARQKKLEGALERVERKLED</sequence>
<dbReference type="GO" id="GO:0043565">
    <property type="term" value="F:sequence-specific DNA binding"/>
    <property type="evidence" value="ECO:0007669"/>
    <property type="project" value="InterPro"/>
</dbReference>
<comment type="caution">
    <text evidence="1">The sequence shown here is derived from an EMBL/GenBank/DDBJ whole genome shotgun (WGS) entry which is preliminary data.</text>
</comment>
<dbReference type="Proteomes" id="UP000070565">
    <property type="component" value="Unassembled WGS sequence"/>
</dbReference>
<evidence type="ECO:0000313" key="1">
    <source>
        <dbReference type="EMBL" id="KXB03754.1"/>
    </source>
</evidence>
<evidence type="ECO:0000313" key="2">
    <source>
        <dbReference type="Proteomes" id="UP000070565"/>
    </source>
</evidence>
<gene>
    <name evidence="1" type="ORF">AKJ45_00700</name>
</gene>
<keyword evidence="2" id="KW-1185">Reference proteome</keyword>
<dbReference type="Gene3D" id="1.20.58.2140">
    <property type="match status" value="1"/>
</dbReference>
<dbReference type="AlphaFoldDB" id="A0A133VBI5"/>
<proteinExistence type="predicted"/>
<evidence type="ECO:0008006" key="3">
    <source>
        <dbReference type="Google" id="ProtNLM"/>
    </source>
</evidence>
<dbReference type="InterPro" id="IPR036081">
    <property type="entry name" value="Translin_sf"/>
</dbReference>